<organism evidence="2 3">
    <name type="scientific">Geodia barretti</name>
    <name type="common">Barrett's horny sponge</name>
    <dbReference type="NCBI Taxonomy" id="519541"/>
    <lineage>
        <taxon>Eukaryota</taxon>
        <taxon>Metazoa</taxon>
        <taxon>Porifera</taxon>
        <taxon>Demospongiae</taxon>
        <taxon>Heteroscleromorpha</taxon>
        <taxon>Tetractinellida</taxon>
        <taxon>Astrophorina</taxon>
        <taxon>Geodiidae</taxon>
        <taxon>Geodia</taxon>
    </lineage>
</organism>
<evidence type="ECO:0000313" key="3">
    <source>
        <dbReference type="Proteomes" id="UP001174909"/>
    </source>
</evidence>
<name>A0AA35TBE2_GEOBA</name>
<evidence type="ECO:0000256" key="1">
    <source>
        <dbReference type="SAM" id="SignalP"/>
    </source>
</evidence>
<comment type="caution">
    <text evidence="2">The sequence shown here is derived from an EMBL/GenBank/DDBJ whole genome shotgun (WGS) entry which is preliminary data.</text>
</comment>
<protein>
    <submittedName>
        <fullName evidence="2">Uncharacterized protein</fullName>
    </submittedName>
</protein>
<keyword evidence="1" id="KW-0732">Signal</keyword>
<feature type="signal peptide" evidence="1">
    <location>
        <begin position="1"/>
        <end position="20"/>
    </location>
</feature>
<keyword evidence="3" id="KW-1185">Reference proteome</keyword>
<sequence length="85" mass="9470">MAFSTLALILACISLPLAVGDEEELVTLRFGDDVGDLFGPYSATNDFVSREIQLDGRYIFYGKEQRSLYISENGVISFEKPFPDP</sequence>
<feature type="chain" id="PRO_5041322349" evidence="1">
    <location>
        <begin position="21"/>
        <end position="85"/>
    </location>
</feature>
<accession>A0AA35TBE2</accession>
<reference evidence="2" key="1">
    <citation type="submission" date="2023-03" db="EMBL/GenBank/DDBJ databases">
        <authorList>
            <person name="Steffen K."/>
            <person name="Cardenas P."/>
        </authorList>
    </citation>
    <scope>NUCLEOTIDE SEQUENCE</scope>
</reference>
<feature type="non-terminal residue" evidence="2">
    <location>
        <position position="85"/>
    </location>
</feature>
<dbReference type="AlphaFoldDB" id="A0AA35TBE2"/>
<evidence type="ECO:0000313" key="2">
    <source>
        <dbReference type="EMBL" id="CAI8044092.1"/>
    </source>
</evidence>
<dbReference type="Proteomes" id="UP001174909">
    <property type="component" value="Unassembled WGS sequence"/>
</dbReference>
<gene>
    <name evidence="2" type="ORF">GBAR_LOCUS24477</name>
</gene>
<proteinExistence type="predicted"/>
<dbReference type="EMBL" id="CASHTH010003373">
    <property type="protein sequence ID" value="CAI8044092.1"/>
    <property type="molecule type" value="Genomic_DNA"/>
</dbReference>